<evidence type="ECO:0000313" key="9">
    <source>
        <dbReference type="Proteomes" id="UP001066276"/>
    </source>
</evidence>
<dbReference type="GO" id="GO:0005886">
    <property type="term" value="C:plasma membrane"/>
    <property type="evidence" value="ECO:0007669"/>
    <property type="project" value="TreeGrafter"/>
</dbReference>
<evidence type="ECO:0000256" key="1">
    <source>
        <dbReference type="ARBA" id="ARBA00004370"/>
    </source>
</evidence>
<dbReference type="PANTHER" id="PTHR46730:SF1">
    <property type="entry name" value="PLAT DOMAIN-CONTAINING PROTEIN"/>
    <property type="match status" value="1"/>
</dbReference>
<protein>
    <recommendedName>
        <fullName evidence="7">REJ domain-containing protein</fullName>
    </recommendedName>
</protein>
<evidence type="ECO:0000256" key="3">
    <source>
        <dbReference type="ARBA" id="ARBA00022692"/>
    </source>
</evidence>
<feature type="domain" description="REJ" evidence="7">
    <location>
        <begin position="592"/>
        <end position="1046"/>
    </location>
</feature>
<comment type="caution">
    <text evidence="8">The sequence shown here is derived from an EMBL/GenBank/DDBJ whole genome shotgun (WGS) entry which is preliminary data.</text>
</comment>
<evidence type="ECO:0000313" key="8">
    <source>
        <dbReference type="EMBL" id="KAJ1165712.1"/>
    </source>
</evidence>
<keyword evidence="3" id="KW-0812">Transmembrane</keyword>
<dbReference type="PROSITE" id="PS51111">
    <property type="entry name" value="REJ"/>
    <property type="match status" value="1"/>
</dbReference>
<dbReference type="EMBL" id="JANPWB010000008">
    <property type="protein sequence ID" value="KAJ1165712.1"/>
    <property type="molecule type" value="Genomic_DNA"/>
</dbReference>
<proteinExistence type="inferred from homology"/>
<accession>A0AAV7SNM9</accession>
<evidence type="ECO:0000259" key="7">
    <source>
        <dbReference type="PROSITE" id="PS51111"/>
    </source>
</evidence>
<comment type="similarity">
    <text evidence="2">Belongs to the polycystin family.</text>
</comment>
<evidence type="ECO:0000256" key="2">
    <source>
        <dbReference type="ARBA" id="ARBA00007200"/>
    </source>
</evidence>
<dbReference type="GO" id="GO:0005261">
    <property type="term" value="F:monoatomic cation channel activity"/>
    <property type="evidence" value="ECO:0007669"/>
    <property type="project" value="TreeGrafter"/>
</dbReference>
<keyword evidence="6" id="KW-0472">Membrane</keyword>
<gene>
    <name evidence="8" type="ORF">NDU88_006129</name>
</gene>
<keyword evidence="9" id="KW-1185">Reference proteome</keyword>
<evidence type="ECO:0000256" key="6">
    <source>
        <dbReference type="ARBA" id="ARBA00023136"/>
    </source>
</evidence>
<dbReference type="Proteomes" id="UP001066276">
    <property type="component" value="Chromosome 4_2"/>
</dbReference>
<name>A0AAV7SNM9_PLEWA</name>
<sequence>MSWARRTHTGSNPGTRNACFRICARKSALGGLSLLCQRAETIPMMILEIRFYLLAGILVAVGAEERPPPLSLSCLDTEPVFHKLDTPNNISCLWGQFARIFYEPAEWVTPESAAGPGPDCGWVVGGLRLYNGNDWTSTATLRLPPLPCELTVQCMSQGCAGGGCRHLPFVIRFTEHDLLFFLIQPPVPEVYQLQEVRFGWCARLWSTGKGYLFTRRADVPPIKILESARAEVSPEQLPSADVRQTCALYWFYQVETRFIREGQHITILELQDSVMMNPHIQMNVLPGFLNIFTATSRSLLPADSALSVSWTLTPLGGRSLAYQLFDHKNLGGWVPTLDPHAARSDLCFAAEPPAGSSLVDRLIFLLVNQSVDEEQLGRLELASGKVLLKVNQDTQSISLVQPDRPGSFSFPGGFYFSTEQEDNLIEHHIFFQRQGPAFLFQVDFKGGALDIFRVYLHMNRKLTYTPLSDMDLEIHLFNSGPSERFTLIHVIWFIPLQHPFVQCQWTFSLERYSANKAKLISNNTYTYKNGIQDAAKYIPKSVLSFNPKQYKGFVATVNCTRSGQYPLILKTFVGTYTSKVVESMLNCYKVPCVVKEFHIQKPRDPLLAITMAKGTQMTLYATLEMNCPDAQHVSLLWKVYRLSSRKDAPRWGTDLKIPSLSPVNKCHLVIPSFTLNLGFYLFNVSVTINTTDDTDPLLYQSDSVIVEVKQRVLQARIEGGSSRLIGLQDSWTLSGKRSADPDSHDPLDGISFKWYCTQVASDYATMTLSPNAACSPLQTDLAWLDAVSPIQSVAPKTLAVNKQYNFRLIISKGERRAYADQFVSIVPDTVPKLNVECIENCGEALMPTVRFSLTAKCLDCVTDERRPLYEWLLYLNGITEVTFDWEKHSSTGRFKPYMSIDALSLLKTVGQNYTLVLKFKIGAATETSIGYSFFVNGAPRIGNCYIKPDQGTSLVTLFVVDCNGFYDDDEPLVYRVIAVTQKLSRISSLRVDMLGTIVYYGYEPVSLPFYLPIGDSSQNYRLPVYVVVYDSLGSFSQVSLFARVTAVSSSRLEDVPINVYLERGDFIKAGNLMYTVASVLNNEISSVAADNLLDRARLRENILNMCGSISAVDVLAVNQIVTIIYEVTKNSKELNLKSQQLGVDKLADVVGVLRKFREETILSEQAEQLSTGMLTALSNIIIAALLNADIVNLDTISPEKINVLKQVLSVLETVNEIVMAGNVPGGEKTIMESDSWKIHLKKDEMWDIDSTFITQTGCKNCFHPTFKNTVEAVIISAYDDMKQPVYEEPSDEAEVMAFLVHKVRKILAFLTNKKGAKREPEILNCLLYGQPNREAQQALGLKTKKLNGKKMVYLLI</sequence>
<organism evidence="8 9">
    <name type="scientific">Pleurodeles waltl</name>
    <name type="common">Iberian ribbed newt</name>
    <dbReference type="NCBI Taxonomy" id="8319"/>
    <lineage>
        <taxon>Eukaryota</taxon>
        <taxon>Metazoa</taxon>
        <taxon>Chordata</taxon>
        <taxon>Craniata</taxon>
        <taxon>Vertebrata</taxon>
        <taxon>Euteleostomi</taxon>
        <taxon>Amphibia</taxon>
        <taxon>Batrachia</taxon>
        <taxon>Caudata</taxon>
        <taxon>Salamandroidea</taxon>
        <taxon>Salamandridae</taxon>
        <taxon>Pleurodelinae</taxon>
        <taxon>Pleurodeles</taxon>
    </lineage>
</organism>
<evidence type="ECO:0000256" key="4">
    <source>
        <dbReference type="ARBA" id="ARBA00022737"/>
    </source>
</evidence>
<keyword evidence="4" id="KW-0677">Repeat</keyword>
<dbReference type="GO" id="GO:0006816">
    <property type="term" value="P:calcium ion transport"/>
    <property type="evidence" value="ECO:0007669"/>
    <property type="project" value="TreeGrafter"/>
</dbReference>
<dbReference type="Pfam" id="PF02010">
    <property type="entry name" value="REJ"/>
    <property type="match status" value="1"/>
</dbReference>
<dbReference type="InterPro" id="IPR002859">
    <property type="entry name" value="PKD/REJ-like"/>
</dbReference>
<dbReference type="InterPro" id="IPR014010">
    <property type="entry name" value="REJ_dom"/>
</dbReference>
<keyword evidence="5" id="KW-1133">Transmembrane helix</keyword>
<dbReference type="PANTHER" id="PTHR46730">
    <property type="entry name" value="POLYCYSTIN-1"/>
    <property type="match status" value="1"/>
</dbReference>
<comment type="subcellular location">
    <subcellularLocation>
        <location evidence="1">Membrane</location>
    </subcellularLocation>
</comment>
<reference evidence="8" key="1">
    <citation type="journal article" date="2022" name="bioRxiv">
        <title>Sequencing and chromosome-scale assembly of the giantPleurodeles waltlgenome.</title>
        <authorList>
            <person name="Brown T."/>
            <person name="Elewa A."/>
            <person name="Iarovenko S."/>
            <person name="Subramanian E."/>
            <person name="Araus A.J."/>
            <person name="Petzold A."/>
            <person name="Susuki M."/>
            <person name="Suzuki K.-i.T."/>
            <person name="Hayashi T."/>
            <person name="Toyoda A."/>
            <person name="Oliveira C."/>
            <person name="Osipova E."/>
            <person name="Leigh N.D."/>
            <person name="Simon A."/>
            <person name="Yun M.H."/>
        </authorList>
    </citation>
    <scope>NUCLEOTIDE SEQUENCE</scope>
    <source>
        <strain evidence="8">20211129_DDA</strain>
        <tissue evidence="8">Liver</tissue>
    </source>
</reference>
<evidence type="ECO:0000256" key="5">
    <source>
        <dbReference type="ARBA" id="ARBA00022989"/>
    </source>
</evidence>